<name>A0A3P6S6A7_CYLGO</name>
<evidence type="ECO:0000256" key="3">
    <source>
        <dbReference type="SAM" id="MobiDB-lite"/>
    </source>
</evidence>
<dbReference type="PANTHER" id="PTHR10606:SF44">
    <property type="entry name" value="6-PHOSPHOFRUCTO 2-KINASE_FRUCTOSE 2,6-BISPHOSPHATASE LONG FORM"/>
    <property type="match status" value="1"/>
</dbReference>
<dbReference type="GO" id="GO:0006000">
    <property type="term" value="P:fructose metabolic process"/>
    <property type="evidence" value="ECO:0007669"/>
    <property type="project" value="InterPro"/>
</dbReference>
<dbReference type="InterPro" id="IPR003094">
    <property type="entry name" value="6Pfruct_kin"/>
</dbReference>
<organism evidence="5 6">
    <name type="scientific">Cylicostephanus goldi</name>
    <name type="common">Nematode worm</name>
    <dbReference type="NCBI Taxonomy" id="71465"/>
    <lineage>
        <taxon>Eukaryota</taxon>
        <taxon>Metazoa</taxon>
        <taxon>Ecdysozoa</taxon>
        <taxon>Nematoda</taxon>
        <taxon>Chromadorea</taxon>
        <taxon>Rhabditida</taxon>
        <taxon>Rhabditina</taxon>
        <taxon>Rhabditomorpha</taxon>
        <taxon>Strongyloidea</taxon>
        <taxon>Strongylidae</taxon>
        <taxon>Cylicostephanus</taxon>
    </lineage>
</organism>
<keyword evidence="6" id="KW-1185">Reference proteome</keyword>
<dbReference type="FunFam" id="3.40.50.300:FF:006182">
    <property type="entry name" value="6-phosphofructo-2-kinase/fructose-2,6-biphosphatase 2b"/>
    <property type="match status" value="1"/>
</dbReference>
<feature type="domain" description="6-phosphofructo-2-kinase" evidence="4">
    <location>
        <begin position="64"/>
        <end position="101"/>
    </location>
</feature>
<feature type="compositionally biased region" description="Polar residues" evidence="3">
    <location>
        <begin position="1"/>
        <end position="11"/>
    </location>
</feature>
<evidence type="ECO:0000313" key="5">
    <source>
        <dbReference type="EMBL" id="VDK67597.1"/>
    </source>
</evidence>
<reference evidence="5 6" key="1">
    <citation type="submission" date="2018-11" db="EMBL/GenBank/DDBJ databases">
        <authorList>
            <consortium name="Pathogen Informatics"/>
        </authorList>
    </citation>
    <scope>NUCLEOTIDE SEQUENCE [LARGE SCALE GENOMIC DNA]</scope>
</reference>
<dbReference type="InterPro" id="IPR013079">
    <property type="entry name" value="6Phosfructo_kin"/>
</dbReference>
<accession>A0A3P6S6A7</accession>
<dbReference type="SUPFAM" id="SSF52540">
    <property type="entry name" value="P-loop containing nucleoside triphosphate hydrolases"/>
    <property type="match status" value="1"/>
</dbReference>
<dbReference type="AlphaFoldDB" id="A0A3P6S6A7"/>
<evidence type="ECO:0000259" key="4">
    <source>
        <dbReference type="Pfam" id="PF01591"/>
    </source>
</evidence>
<dbReference type="GO" id="GO:0005524">
    <property type="term" value="F:ATP binding"/>
    <property type="evidence" value="ECO:0007669"/>
    <property type="project" value="UniProtKB-KW"/>
</dbReference>
<evidence type="ECO:0000256" key="1">
    <source>
        <dbReference type="ARBA" id="ARBA00022741"/>
    </source>
</evidence>
<protein>
    <recommendedName>
        <fullName evidence="4">6-phosphofructo-2-kinase domain-containing protein</fullName>
    </recommendedName>
</protein>
<gene>
    <name evidence="5" type="ORF">CGOC_LOCUS6338</name>
</gene>
<dbReference type="GO" id="GO:0006003">
    <property type="term" value="P:fructose 2,6-bisphosphate metabolic process"/>
    <property type="evidence" value="ECO:0007669"/>
    <property type="project" value="InterPro"/>
</dbReference>
<dbReference type="PANTHER" id="PTHR10606">
    <property type="entry name" value="6-PHOSPHOFRUCTO-2-KINASE/FRUCTOSE-2,6-BISPHOSPHATASE"/>
    <property type="match status" value="1"/>
</dbReference>
<dbReference type="Pfam" id="PF01591">
    <property type="entry name" value="6PF2K"/>
    <property type="match status" value="1"/>
</dbReference>
<dbReference type="OrthoDB" id="267323at2759"/>
<feature type="region of interest" description="Disordered" evidence="3">
    <location>
        <begin position="1"/>
        <end position="21"/>
    </location>
</feature>
<dbReference type="InterPro" id="IPR027417">
    <property type="entry name" value="P-loop_NTPase"/>
</dbReference>
<feature type="compositionally biased region" description="Low complexity" evidence="3">
    <location>
        <begin position="12"/>
        <end position="21"/>
    </location>
</feature>
<keyword evidence="1" id="KW-0547">Nucleotide-binding</keyword>
<evidence type="ECO:0000256" key="2">
    <source>
        <dbReference type="ARBA" id="ARBA00022840"/>
    </source>
</evidence>
<dbReference type="Gene3D" id="3.40.50.300">
    <property type="entry name" value="P-loop containing nucleotide triphosphate hydrolases"/>
    <property type="match status" value="1"/>
</dbReference>
<dbReference type="GO" id="GO:0003873">
    <property type="term" value="F:6-phosphofructo-2-kinase activity"/>
    <property type="evidence" value="ECO:0007669"/>
    <property type="project" value="InterPro"/>
</dbReference>
<evidence type="ECO:0000313" key="6">
    <source>
        <dbReference type="Proteomes" id="UP000271889"/>
    </source>
</evidence>
<dbReference type="GO" id="GO:0005829">
    <property type="term" value="C:cytosol"/>
    <property type="evidence" value="ECO:0007669"/>
    <property type="project" value="TreeGrafter"/>
</dbReference>
<keyword evidence="2" id="KW-0067">ATP-binding</keyword>
<dbReference type="GO" id="GO:0004331">
    <property type="term" value="F:fructose-2,6-bisphosphate 2-phosphatase activity"/>
    <property type="evidence" value="ECO:0007669"/>
    <property type="project" value="TreeGrafter"/>
</dbReference>
<dbReference type="EMBL" id="UYRV01020444">
    <property type="protein sequence ID" value="VDK67597.1"/>
    <property type="molecule type" value="Genomic_DNA"/>
</dbReference>
<proteinExistence type="predicted"/>
<sequence>MQELEQGNGQCPFSESSSGISSFPVFPNQYTCILEKRPSAFESGEGEFIKRSVAAAMVRSVCSDQVRIPNVIVMVGLPARGKTYISKKLCRYLNWIGIKTRGGS</sequence>
<dbReference type="Proteomes" id="UP000271889">
    <property type="component" value="Unassembled WGS sequence"/>
</dbReference>